<dbReference type="Pfam" id="PF02254">
    <property type="entry name" value="TrkA_N"/>
    <property type="match status" value="1"/>
</dbReference>
<dbReference type="PANTHER" id="PTHR46157">
    <property type="entry name" value="K(+) EFFLUX ANTIPORTER 3, CHLOROPLASTIC"/>
    <property type="match status" value="1"/>
</dbReference>
<evidence type="ECO:0000256" key="6">
    <source>
        <dbReference type="ARBA" id="ARBA00022692"/>
    </source>
</evidence>
<reference evidence="14 15" key="1">
    <citation type="submission" date="2024-06" db="EMBL/GenBank/DDBJ databases">
        <authorList>
            <person name="Chen R.Y."/>
        </authorList>
    </citation>
    <scope>NUCLEOTIDE SEQUENCE [LARGE SCALE GENOMIC DNA]</scope>
    <source>
        <strain evidence="14 15">D2</strain>
    </source>
</reference>
<feature type="transmembrane region" description="Helical" evidence="11">
    <location>
        <begin position="147"/>
        <end position="171"/>
    </location>
</feature>
<evidence type="ECO:0000259" key="12">
    <source>
        <dbReference type="PROSITE" id="PS51201"/>
    </source>
</evidence>
<keyword evidence="3" id="KW-0813">Transport</keyword>
<keyword evidence="10 11" id="KW-0472">Membrane</keyword>
<organism evidence="14 15">
    <name type="scientific">Catenovulum sediminis</name>
    <dbReference type="NCBI Taxonomy" id="1740262"/>
    <lineage>
        <taxon>Bacteria</taxon>
        <taxon>Pseudomonadati</taxon>
        <taxon>Pseudomonadota</taxon>
        <taxon>Gammaproteobacteria</taxon>
        <taxon>Alteromonadales</taxon>
        <taxon>Alteromonadaceae</taxon>
        <taxon>Catenovulum</taxon>
    </lineage>
</organism>
<evidence type="ECO:0000256" key="3">
    <source>
        <dbReference type="ARBA" id="ARBA00022448"/>
    </source>
</evidence>
<keyword evidence="6 11" id="KW-0812">Transmembrane</keyword>
<evidence type="ECO:0000256" key="5">
    <source>
        <dbReference type="ARBA" id="ARBA00022538"/>
    </source>
</evidence>
<keyword evidence="9" id="KW-0406">Ion transport</keyword>
<dbReference type="Gene3D" id="1.20.1530.20">
    <property type="match status" value="1"/>
</dbReference>
<dbReference type="InterPro" id="IPR036721">
    <property type="entry name" value="RCK_C_sf"/>
</dbReference>
<dbReference type="NCBIfam" id="TIGR00932">
    <property type="entry name" value="2a37"/>
    <property type="match status" value="1"/>
</dbReference>
<feature type="transmembrane region" description="Helical" evidence="11">
    <location>
        <begin position="116"/>
        <end position="135"/>
    </location>
</feature>
<evidence type="ECO:0000256" key="1">
    <source>
        <dbReference type="ARBA" id="ARBA00004141"/>
    </source>
</evidence>
<feature type="transmembrane region" description="Helical" evidence="11">
    <location>
        <begin position="86"/>
        <end position="110"/>
    </location>
</feature>
<feature type="transmembrane region" description="Helical" evidence="11">
    <location>
        <begin position="55"/>
        <end position="74"/>
    </location>
</feature>
<keyword evidence="8 11" id="KW-1133">Transmembrane helix</keyword>
<feature type="transmembrane region" description="Helical" evidence="11">
    <location>
        <begin position="218"/>
        <end position="251"/>
    </location>
</feature>
<dbReference type="InterPro" id="IPR004771">
    <property type="entry name" value="K/H_exchanger"/>
</dbReference>
<dbReference type="PROSITE" id="PS51202">
    <property type="entry name" value="RCK_C"/>
    <property type="match status" value="1"/>
</dbReference>
<comment type="subcellular location">
    <subcellularLocation>
        <location evidence="1">Membrane</location>
        <topology evidence="1">Multi-pass membrane protein</topology>
    </subcellularLocation>
</comment>
<evidence type="ECO:0000256" key="7">
    <source>
        <dbReference type="ARBA" id="ARBA00022958"/>
    </source>
</evidence>
<sequence>MELNLFAEILLLLLISVFLIALFRRLKLAPILAYLVAGVIAGPSVINILSDAKEISFVGELGIVFLLFSLGLEFSFPRLIAMRHMVFGVGCGQVVLTLLVILAICLFSGYDWQAALVVSCAIALSSTAIVIKQLTENGKLQNKRGQLAVSILLFQDLAVVPMLIALPIIAGGSDADLASSLLAALINGLLVFVLLIAVGKWLLPRIFNEIAQARSDELFVLTTILVALLTAAITHLFGLSMALGAFLAGMMLGESQYKHQLEADIRPFRDILMGLFFISVGMQLDIALVWASVHWLVFIVVIVLALKVFLIQLVARFFKQNKTDAWASGIMLCQMGEFGFVIAALALEHTLIDKHLASMLIGVGVVSMAITPYLVNRASLFAQFLARQSLVDAKPDNSNEHSNLSNHVIICGFGRVGQIVSRFLKLESIPYVALDVDPTRIHEAKAAYEPVHFGDARKIEILKSVNIHAARLVIIAFDDIAKALVVIDLVKKHAPAAKILVRTRTDDNLQQLFAAGADEVIPETLEGSLMLVSHVMLHSGVPVKRIFGRVRRERKNHYNGLHGFYRGDSYKQNEREIEYLHAVTLTERAFAVGLKLNELDLPLRRVEVTGIRRGDKEIINPDPDIALEAQDVVIILGVPRRVERAERYLLEGA</sequence>
<evidence type="ECO:0000256" key="2">
    <source>
        <dbReference type="ARBA" id="ARBA00005551"/>
    </source>
</evidence>
<dbReference type="InterPro" id="IPR036291">
    <property type="entry name" value="NAD(P)-bd_dom_sf"/>
</dbReference>
<dbReference type="InterPro" id="IPR038770">
    <property type="entry name" value="Na+/solute_symporter_sf"/>
</dbReference>
<gene>
    <name evidence="14" type="ORF">ABS311_04725</name>
</gene>
<dbReference type="PANTHER" id="PTHR46157:SF4">
    <property type="entry name" value="K(+) EFFLUX ANTIPORTER 3, CHLOROPLASTIC"/>
    <property type="match status" value="1"/>
</dbReference>
<dbReference type="InterPro" id="IPR003148">
    <property type="entry name" value="RCK_N"/>
</dbReference>
<feature type="transmembrane region" description="Helical" evidence="11">
    <location>
        <begin position="356"/>
        <end position="375"/>
    </location>
</feature>
<evidence type="ECO:0000256" key="9">
    <source>
        <dbReference type="ARBA" id="ARBA00023065"/>
    </source>
</evidence>
<evidence type="ECO:0000256" key="4">
    <source>
        <dbReference type="ARBA" id="ARBA00022449"/>
    </source>
</evidence>
<comment type="caution">
    <text evidence="14">The sequence shown here is derived from an EMBL/GenBank/DDBJ whole genome shotgun (WGS) entry which is preliminary data.</text>
</comment>
<feature type="transmembrane region" description="Helical" evidence="11">
    <location>
        <begin position="271"/>
        <end position="290"/>
    </location>
</feature>
<dbReference type="Gene3D" id="3.30.70.1450">
    <property type="entry name" value="Regulator of K+ conductance, C-terminal domain"/>
    <property type="match status" value="1"/>
</dbReference>
<keyword evidence="7" id="KW-0630">Potassium</keyword>
<comment type="similarity">
    <text evidence="2">Belongs to the monovalent cation:proton antiporter 2 (CPA2) transporter (TC 2.A.37) family.</text>
</comment>
<evidence type="ECO:0000256" key="10">
    <source>
        <dbReference type="ARBA" id="ARBA00023136"/>
    </source>
</evidence>
<feature type="transmembrane region" description="Helical" evidence="11">
    <location>
        <begin position="31"/>
        <end position="49"/>
    </location>
</feature>
<dbReference type="Pfam" id="PF02080">
    <property type="entry name" value="TrkA_C"/>
    <property type="match status" value="1"/>
</dbReference>
<evidence type="ECO:0000256" key="11">
    <source>
        <dbReference type="SAM" id="Phobius"/>
    </source>
</evidence>
<dbReference type="Pfam" id="PF00999">
    <property type="entry name" value="Na_H_Exchanger"/>
    <property type="match status" value="1"/>
</dbReference>
<dbReference type="InterPro" id="IPR006153">
    <property type="entry name" value="Cation/H_exchanger_TM"/>
</dbReference>
<feature type="transmembrane region" description="Helical" evidence="11">
    <location>
        <begin position="6"/>
        <end position="24"/>
    </location>
</feature>
<evidence type="ECO:0000259" key="13">
    <source>
        <dbReference type="PROSITE" id="PS51202"/>
    </source>
</evidence>
<dbReference type="SUPFAM" id="SSF116726">
    <property type="entry name" value="TrkA C-terminal domain-like"/>
    <property type="match status" value="1"/>
</dbReference>
<evidence type="ECO:0000313" key="14">
    <source>
        <dbReference type="EMBL" id="MER2491182.1"/>
    </source>
</evidence>
<proteinExistence type="inferred from homology"/>
<keyword evidence="5" id="KW-0633">Potassium transport</keyword>
<dbReference type="Gene3D" id="3.40.50.720">
    <property type="entry name" value="NAD(P)-binding Rossmann-like Domain"/>
    <property type="match status" value="1"/>
</dbReference>
<evidence type="ECO:0000313" key="15">
    <source>
        <dbReference type="Proteomes" id="UP001467690"/>
    </source>
</evidence>
<protein>
    <submittedName>
        <fullName evidence="14">Monovalent cation:proton antiporter-2 (CPA2) family protein</fullName>
    </submittedName>
</protein>
<accession>A0ABV1REQ6</accession>
<feature type="transmembrane region" description="Helical" evidence="11">
    <location>
        <begin position="326"/>
        <end position="347"/>
    </location>
</feature>
<keyword evidence="15" id="KW-1185">Reference proteome</keyword>
<evidence type="ECO:0000256" key="8">
    <source>
        <dbReference type="ARBA" id="ARBA00022989"/>
    </source>
</evidence>
<dbReference type="RefSeq" id="WP_143871570.1">
    <property type="nucleotide sequence ID" value="NZ_CP041660.1"/>
</dbReference>
<feature type="domain" description="RCK C-terminal" evidence="13">
    <location>
        <begin position="568"/>
        <end position="651"/>
    </location>
</feature>
<dbReference type="Proteomes" id="UP001467690">
    <property type="component" value="Unassembled WGS sequence"/>
</dbReference>
<dbReference type="InterPro" id="IPR006037">
    <property type="entry name" value="RCK_C"/>
</dbReference>
<feature type="transmembrane region" description="Helical" evidence="11">
    <location>
        <begin position="295"/>
        <end position="314"/>
    </location>
</feature>
<feature type="domain" description="RCK N-terminal" evidence="12">
    <location>
        <begin position="405"/>
        <end position="522"/>
    </location>
</feature>
<feature type="transmembrane region" description="Helical" evidence="11">
    <location>
        <begin position="177"/>
        <end position="198"/>
    </location>
</feature>
<dbReference type="PROSITE" id="PS51201">
    <property type="entry name" value="RCK_N"/>
    <property type="match status" value="1"/>
</dbReference>
<keyword evidence="4" id="KW-0050">Antiport</keyword>
<dbReference type="SUPFAM" id="SSF51735">
    <property type="entry name" value="NAD(P)-binding Rossmann-fold domains"/>
    <property type="match status" value="1"/>
</dbReference>
<dbReference type="EMBL" id="JBELOE010000093">
    <property type="protein sequence ID" value="MER2491182.1"/>
    <property type="molecule type" value="Genomic_DNA"/>
</dbReference>
<name>A0ABV1REQ6_9ALTE</name>